<evidence type="ECO:0000256" key="9">
    <source>
        <dbReference type="SAM" id="Phobius"/>
    </source>
</evidence>
<comment type="caution">
    <text evidence="12">The sequence shown here is derived from an EMBL/GenBank/DDBJ whole genome shotgun (WGS) entry which is preliminary data.</text>
</comment>
<dbReference type="GO" id="GO:0015271">
    <property type="term" value="F:outward rectifier potassium channel activity"/>
    <property type="evidence" value="ECO:0007669"/>
    <property type="project" value="TreeGrafter"/>
</dbReference>
<feature type="signal peptide" evidence="10">
    <location>
        <begin position="1"/>
        <end position="19"/>
    </location>
</feature>
<dbReference type="EMBL" id="JARYMX010000001">
    <property type="protein sequence ID" value="KAJ9568179.1"/>
    <property type="molecule type" value="Genomic_DNA"/>
</dbReference>
<dbReference type="GO" id="GO:0022841">
    <property type="term" value="F:potassium ion leak channel activity"/>
    <property type="evidence" value="ECO:0007669"/>
    <property type="project" value="TreeGrafter"/>
</dbReference>
<comment type="subcellular location">
    <subcellularLocation>
        <location evidence="1">Membrane</location>
        <topology evidence="1">Multi-pass membrane protein</topology>
    </subcellularLocation>
</comment>
<keyword evidence="13" id="KW-1185">Reference proteome</keyword>
<feature type="domain" description="Potassium channel" evidence="11">
    <location>
        <begin position="99"/>
        <end position="179"/>
    </location>
</feature>
<dbReference type="PANTHER" id="PTHR11003:SF291">
    <property type="entry name" value="IP11374P"/>
    <property type="match status" value="1"/>
</dbReference>
<dbReference type="InterPro" id="IPR013099">
    <property type="entry name" value="K_chnl_dom"/>
</dbReference>
<evidence type="ECO:0000256" key="10">
    <source>
        <dbReference type="SAM" id="SignalP"/>
    </source>
</evidence>
<dbReference type="GO" id="GO:0005886">
    <property type="term" value="C:plasma membrane"/>
    <property type="evidence" value="ECO:0007669"/>
    <property type="project" value="TreeGrafter"/>
</dbReference>
<feature type="transmembrane region" description="Helical" evidence="9">
    <location>
        <begin position="126"/>
        <end position="143"/>
    </location>
</feature>
<dbReference type="Proteomes" id="UP001172457">
    <property type="component" value="Chromosome 1"/>
</dbReference>
<dbReference type="AlphaFoldDB" id="A0AA38TY04"/>
<evidence type="ECO:0000259" key="11">
    <source>
        <dbReference type="Pfam" id="PF07885"/>
    </source>
</evidence>
<evidence type="ECO:0000256" key="1">
    <source>
        <dbReference type="ARBA" id="ARBA00004141"/>
    </source>
</evidence>
<evidence type="ECO:0000256" key="8">
    <source>
        <dbReference type="ARBA" id="ARBA00023303"/>
    </source>
</evidence>
<feature type="transmembrane region" description="Helical" evidence="9">
    <location>
        <begin position="149"/>
        <end position="179"/>
    </location>
</feature>
<feature type="transmembrane region" description="Helical" evidence="9">
    <location>
        <begin position="614"/>
        <end position="634"/>
    </location>
</feature>
<evidence type="ECO:0000256" key="6">
    <source>
        <dbReference type="ARBA" id="ARBA00023065"/>
    </source>
</evidence>
<reference evidence="12" key="1">
    <citation type="submission" date="2023-03" db="EMBL/GenBank/DDBJ databases">
        <title>Chromosome-scale reference genome and RAD-based genetic map of yellow starthistle (Centaurea solstitialis) reveal putative structural variation and QTLs associated with invader traits.</title>
        <authorList>
            <person name="Reatini B."/>
            <person name="Cang F.A."/>
            <person name="Jiang Q."/>
            <person name="Mckibben M.T.W."/>
            <person name="Barker M.S."/>
            <person name="Rieseberg L.H."/>
            <person name="Dlugosch K.M."/>
        </authorList>
    </citation>
    <scope>NUCLEOTIDE SEQUENCE</scope>
    <source>
        <strain evidence="12">CAN-66</strain>
        <tissue evidence="12">Leaf</tissue>
    </source>
</reference>
<dbReference type="Gene3D" id="1.10.287.70">
    <property type="match status" value="3"/>
</dbReference>
<sequence length="867" mass="96134">MVWWWQPAAVVVVVVVAAADCKGYGGGGGGGRRVWVVVGGEKGLVTNDAQGTTIESDGGNQAPRPSFRTISIPSSNREKNMAEYFPWIQTSYLREIIVILSIYLGAGTTCFYLVRHHISGTKTNGVLDGLFFTLVIATSVGYGDLSPNSVLAILLSSLFSIMGMFLLTLVLSMGAMVLVKQQLHKIGPETTALLRKHKESNEVTNKIIMIFIWLLGQLSCFPSRIWTRGVNESSRARARQGSSSARDFMLEKLDKNSSRTLKSSSSNSLNIRARFLGLSSSSNSIKFDSNEPRSSSSSSYSIKARLVYTPNLDFIHTFYCITVTITSASSDKCFKTEGGRILALFWIIIGTIYKGHVLFTFTELYTKKTQGRFVKRKITTSRADLEAADIDGDGVIGPAEYILHKLRENGKFRKEDVVPIIEKFQRLNVDNTSLYLEELIEMGMLSKRTLSSYYGRVLKTRRSLMAPVGMSIDPVHPLHFVSQEEFMFPVRKVDLLKLQGELQDMLIPKGMKFLARGALLIKSRLSGGGDGLAEAICLSSFSAVKKKGRVFISISITIVLILNTIHILNRFLLGSLTTGVHRAAMVSNGGNQISSTRSLKHSDSRRAIYTKCDLFMVIGCLIYVGVAMISFYGIRNHISGTKTNSFLDSIYFTVVLMTSAGYKDLQPHRTLALLLATSFALMGILIFGVMMSLLANYFLSMQMGKKDFLASVLDNKTVQYPSGQKMKWKVLGVVLAVHTFIGTPLFIVIGNMHFFRALRCVSSTFTTVSSDEECFSTKDRRIFAVIWILFGMITLSGMIYVVTETYHHRRKWSVAKKDKNLVDLRPDDLNDKGFITVTARPTSVGEGNEALLIRCVDTSPGETRFGL</sequence>
<feature type="chain" id="PRO_5041287988" description="Potassium channel domain-containing protein" evidence="10">
    <location>
        <begin position="20"/>
        <end position="867"/>
    </location>
</feature>
<dbReference type="SUPFAM" id="SSF81324">
    <property type="entry name" value="Voltage-gated potassium channels"/>
    <property type="match status" value="2"/>
</dbReference>
<proteinExistence type="inferred from homology"/>
<evidence type="ECO:0000256" key="5">
    <source>
        <dbReference type="ARBA" id="ARBA00022989"/>
    </source>
</evidence>
<dbReference type="GO" id="GO:0030322">
    <property type="term" value="P:stabilization of membrane potential"/>
    <property type="evidence" value="ECO:0007669"/>
    <property type="project" value="TreeGrafter"/>
</dbReference>
<keyword evidence="7 9" id="KW-0472">Membrane</keyword>
<dbReference type="InterPro" id="IPR003280">
    <property type="entry name" value="2pore_dom_K_chnl"/>
</dbReference>
<protein>
    <recommendedName>
        <fullName evidence="11">Potassium channel domain-containing protein</fullName>
    </recommendedName>
</protein>
<feature type="domain" description="Potassium channel" evidence="11">
    <location>
        <begin position="626"/>
        <end position="698"/>
    </location>
</feature>
<feature type="transmembrane region" description="Helical" evidence="9">
    <location>
        <begin position="344"/>
        <end position="366"/>
    </location>
</feature>
<feature type="transmembrane region" description="Helical" evidence="9">
    <location>
        <begin position="674"/>
        <end position="699"/>
    </location>
</feature>
<feature type="transmembrane region" description="Helical" evidence="9">
    <location>
        <begin position="96"/>
        <end position="114"/>
    </location>
</feature>
<name>A0AA38TY04_9ASTR</name>
<keyword evidence="8" id="KW-0407">Ion channel</keyword>
<dbReference type="InterPro" id="IPR018247">
    <property type="entry name" value="EF_Hand_1_Ca_BS"/>
</dbReference>
<feature type="transmembrane region" description="Helical" evidence="9">
    <location>
        <begin position="550"/>
        <end position="568"/>
    </location>
</feature>
<keyword evidence="3" id="KW-0813">Transport</keyword>
<evidence type="ECO:0000256" key="3">
    <source>
        <dbReference type="ARBA" id="ARBA00022448"/>
    </source>
</evidence>
<dbReference type="PANTHER" id="PTHR11003">
    <property type="entry name" value="POTASSIUM CHANNEL, SUBFAMILY K"/>
    <property type="match status" value="1"/>
</dbReference>
<keyword evidence="6" id="KW-0406">Ion transport</keyword>
<keyword evidence="10" id="KW-0732">Signal</keyword>
<feature type="transmembrane region" description="Helical" evidence="9">
    <location>
        <begin position="782"/>
        <end position="802"/>
    </location>
</feature>
<organism evidence="12 13">
    <name type="scientific">Centaurea solstitialis</name>
    <name type="common">yellow star-thistle</name>
    <dbReference type="NCBI Taxonomy" id="347529"/>
    <lineage>
        <taxon>Eukaryota</taxon>
        <taxon>Viridiplantae</taxon>
        <taxon>Streptophyta</taxon>
        <taxon>Embryophyta</taxon>
        <taxon>Tracheophyta</taxon>
        <taxon>Spermatophyta</taxon>
        <taxon>Magnoliopsida</taxon>
        <taxon>eudicotyledons</taxon>
        <taxon>Gunneridae</taxon>
        <taxon>Pentapetalae</taxon>
        <taxon>asterids</taxon>
        <taxon>campanulids</taxon>
        <taxon>Asterales</taxon>
        <taxon>Asteraceae</taxon>
        <taxon>Carduoideae</taxon>
        <taxon>Cardueae</taxon>
        <taxon>Centaureinae</taxon>
        <taxon>Centaurea</taxon>
    </lineage>
</organism>
<feature type="transmembrane region" description="Helical" evidence="9">
    <location>
        <begin position="646"/>
        <end position="662"/>
    </location>
</feature>
<comment type="similarity">
    <text evidence="2">Belongs to the two pore domain potassium channel (TC 1.A.1.7) family.</text>
</comment>
<keyword evidence="4 9" id="KW-0812">Transmembrane</keyword>
<evidence type="ECO:0000313" key="12">
    <source>
        <dbReference type="EMBL" id="KAJ9568179.1"/>
    </source>
</evidence>
<keyword evidence="5 9" id="KW-1133">Transmembrane helix</keyword>
<dbReference type="GO" id="GO:0005774">
    <property type="term" value="C:vacuolar membrane"/>
    <property type="evidence" value="ECO:0007669"/>
    <property type="project" value="UniProtKB-ARBA"/>
</dbReference>
<feature type="transmembrane region" description="Helical" evidence="9">
    <location>
        <begin position="730"/>
        <end position="749"/>
    </location>
</feature>
<dbReference type="PROSITE" id="PS00018">
    <property type="entry name" value="EF_HAND_1"/>
    <property type="match status" value="1"/>
</dbReference>
<evidence type="ECO:0000256" key="4">
    <source>
        <dbReference type="ARBA" id="ARBA00022692"/>
    </source>
</evidence>
<dbReference type="Pfam" id="PF07885">
    <property type="entry name" value="Ion_trans_2"/>
    <property type="match status" value="2"/>
</dbReference>
<accession>A0AA38TY04</accession>
<evidence type="ECO:0000313" key="13">
    <source>
        <dbReference type="Proteomes" id="UP001172457"/>
    </source>
</evidence>
<gene>
    <name evidence="12" type="ORF">OSB04_004145</name>
</gene>
<evidence type="ECO:0000256" key="2">
    <source>
        <dbReference type="ARBA" id="ARBA00010159"/>
    </source>
</evidence>
<evidence type="ECO:0000256" key="7">
    <source>
        <dbReference type="ARBA" id="ARBA00023136"/>
    </source>
</evidence>